<dbReference type="InterPro" id="IPR005854">
    <property type="entry name" value="PurF"/>
</dbReference>
<dbReference type="Pfam" id="PF00156">
    <property type="entry name" value="Pribosyltran"/>
    <property type="match status" value="1"/>
</dbReference>
<dbReference type="InterPro" id="IPR035584">
    <property type="entry name" value="PurF_N"/>
</dbReference>
<feature type="region of interest" description="Disordered" evidence="11">
    <location>
        <begin position="1"/>
        <end position="26"/>
    </location>
</feature>
<dbReference type="Gene3D" id="3.60.20.10">
    <property type="entry name" value="Glutamine Phosphoribosylpyrophosphate, subunit 1, domain 1"/>
    <property type="match status" value="1"/>
</dbReference>
<dbReference type="PANTHER" id="PTHR11907">
    <property type="entry name" value="AMIDOPHOSPHORIBOSYLTRANSFERASE"/>
    <property type="match status" value="1"/>
</dbReference>
<keyword evidence="8" id="KW-0315">Glutamine amidotransferase</keyword>
<dbReference type="Gene3D" id="3.40.50.2020">
    <property type="match status" value="1"/>
</dbReference>
<gene>
    <name evidence="13" type="ORF">VNO77_11658</name>
</gene>
<keyword evidence="14" id="KW-1185">Reference proteome</keyword>
<dbReference type="InterPro" id="IPR029057">
    <property type="entry name" value="PRTase-like"/>
</dbReference>
<dbReference type="GO" id="GO:0009113">
    <property type="term" value="P:purine nucleobase biosynthetic process"/>
    <property type="evidence" value="ECO:0007669"/>
    <property type="project" value="InterPro"/>
</dbReference>
<comment type="cofactor">
    <cofactor evidence="1">
        <name>[4Fe-4S] cluster</name>
        <dbReference type="ChEBI" id="CHEBI:49883"/>
    </cofactor>
</comment>
<protein>
    <recommendedName>
        <fullName evidence="4">amidophosphoribosyltransferase</fullName>
        <ecNumber evidence="4">2.4.2.14</ecNumber>
    </recommendedName>
</protein>
<dbReference type="PROSITE" id="PS51278">
    <property type="entry name" value="GATASE_TYPE_2"/>
    <property type="match status" value="1"/>
</dbReference>
<comment type="caution">
    <text evidence="13">The sequence shown here is derived from an EMBL/GenBank/DDBJ whole genome shotgun (WGS) entry which is preliminary data.</text>
</comment>
<dbReference type="Pfam" id="PF13537">
    <property type="entry name" value="GATase_7"/>
    <property type="match status" value="1"/>
</dbReference>
<organism evidence="13 14">
    <name type="scientific">Canavalia gladiata</name>
    <name type="common">Sword bean</name>
    <name type="synonym">Dolichos gladiatus</name>
    <dbReference type="NCBI Taxonomy" id="3824"/>
    <lineage>
        <taxon>Eukaryota</taxon>
        <taxon>Viridiplantae</taxon>
        <taxon>Streptophyta</taxon>
        <taxon>Embryophyta</taxon>
        <taxon>Tracheophyta</taxon>
        <taxon>Spermatophyta</taxon>
        <taxon>Magnoliopsida</taxon>
        <taxon>eudicotyledons</taxon>
        <taxon>Gunneridae</taxon>
        <taxon>Pentapetalae</taxon>
        <taxon>rosids</taxon>
        <taxon>fabids</taxon>
        <taxon>Fabales</taxon>
        <taxon>Fabaceae</taxon>
        <taxon>Papilionoideae</taxon>
        <taxon>50 kb inversion clade</taxon>
        <taxon>NPAAA clade</taxon>
        <taxon>indigoferoid/millettioid clade</taxon>
        <taxon>Phaseoleae</taxon>
        <taxon>Canavalia</taxon>
    </lineage>
</organism>
<keyword evidence="9" id="KW-0408">Iron</keyword>
<dbReference type="GO" id="GO:0051536">
    <property type="term" value="F:iron-sulfur cluster binding"/>
    <property type="evidence" value="ECO:0007669"/>
    <property type="project" value="UniProtKB-KW"/>
</dbReference>
<name>A0AAN9MH29_CANGL</name>
<evidence type="ECO:0000259" key="12">
    <source>
        <dbReference type="PROSITE" id="PS51278"/>
    </source>
</evidence>
<keyword evidence="7" id="KW-0658">Purine biosynthesis</keyword>
<evidence type="ECO:0000256" key="11">
    <source>
        <dbReference type="SAM" id="MobiDB-lite"/>
    </source>
</evidence>
<dbReference type="EC" id="2.4.2.14" evidence="4"/>
<dbReference type="CDD" id="cd06223">
    <property type="entry name" value="PRTases_typeI"/>
    <property type="match status" value="1"/>
</dbReference>
<dbReference type="GO" id="GO:0004044">
    <property type="term" value="F:amidophosphoribosyltransferase activity"/>
    <property type="evidence" value="ECO:0007669"/>
    <property type="project" value="UniProtKB-EC"/>
</dbReference>
<keyword evidence="9" id="KW-0411">Iron-sulfur</keyword>
<dbReference type="InterPro" id="IPR029055">
    <property type="entry name" value="Ntn_hydrolases_N"/>
</dbReference>
<feature type="domain" description="Glutamine amidotransferase type-2" evidence="12">
    <location>
        <begin position="140"/>
        <end position="359"/>
    </location>
</feature>
<evidence type="ECO:0000313" key="14">
    <source>
        <dbReference type="Proteomes" id="UP001367508"/>
    </source>
</evidence>
<dbReference type="SUPFAM" id="SSF56235">
    <property type="entry name" value="N-terminal nucleophile aminohydrolases (Ntn hydrolases)"/>
    <property type="match status" value="1"/>
</dbReference>
<evidence type="ECO:0000256" key="5">
    <source>
        <dbReference type="ARBA" id="ARBA00022676"/>
    </source>
</evidence>
<evidence type="ECO:0000256" key="7">
    <source>
        <dbReference type="ARBA" id="ARBA00022755"/>
    </source>
</evidence>
<evidence type="ECO:0000256" key="8">
    <source>
        <dbReference type="ARBA" id="ARBA00022962"/>
    </source>
</evidence>
<evidence type="ECO:0000313" key="13">
    <source>
        <dbReference type="EMBL" id="KAK7351898.1"/>
    </source>
</evidence>
<evidence type="ECO:0000256" key="2">
    <source>
        <dbReference type="ARBA" id="ARBA00005209"/>
    </source>
</evidence>
<evidence type="ECO:0000256" key="9">
    <source>
        <dbReference type="ARBA" id="ARBA00023014"/>
    </source>
</evidence>
<evidence type="ECO:0000256" key="1">
    <source>
        <dbReference type="ARBA" id="ARBA00001966"/>
    </source>
</evidence>
<dbReference type="InterPro" id="IPR017932">
    <property type="entry name" value="GATase_2_dom"/>
</dbReference>
<dbReference type="Proteomes" id="UP001367508">
    <property type="component" value="Unassembled WGS sequence"/>
</dbReference>
<dbReference type="NCBIfam" id="TIGR01134">
    <property type="entry name" value="purF"/>
    <property type="match status" value="1"/>
</dbReference>
<proteinExistence type="inferred from homology"/>
<dbReference type="AlphaFoldDB" id="A0AAN9MH29"/>
<dbReference type="GO" id="GO:0006164">
    <property type="term" value="P:purine nucleotide biosynthetic process"/>
    <property type="evidence" value="ECO:0007669"/>
    <property type="project" value="UniProtKB-KW"/>
</dbReference>
<evidence type="ECO:0000256" key="10">
    <source>
        <dbReference type="ARBA" id="ARBA00048430"/>
    </source>
</evidence>
<evidence type="ECO:0000256" key="3">
    <source>
        <dbReference type="ARBA" id="ARBA00010138"/>
    </source>
</evidence>
<keyword evidence="9" id="KW-0479">Metal-binding</keyword>
<keyword evidence="5" id="KW-0328">Glycosyltransferase</keyword>
<dbReference type="SUPFAM" id="SSF53271">
    <property type="entry name" value="PRTase-like"/>
    <property type="match status" value="1"/>
</dbReference>
<evidence type="ECO:0000256" key="4">
    <source>
        <dbReference type="ARBA" id="ARBA00011941"/>
    </source>
</evidence>
<dbReference type="EMBL" id="JAYMYQ010000002">
    <property type="protein sequence ID" value="KAK7351898.1"/>
    <property type="molecule type" value="Genomic_DNA"/>
</dbReference>
<sequence>MKMKNIKGGESSEEGKTEKESFPWSHRTTNTSSLPCPVILLCFPYSSVSHSSSSFLTMAAQNFSTLSSSSLSNPSSFHFKTNNPSFSTNKTFQNSTLFSKTTLSHAANKTSSPLTLSCNNANNTFPQPFFENDEKPREECGVVGIYGDPEASRLCYLALHALQHRGQEGAGIVAVNNSVFQSVTGVGLVSDVFNESKLDQLPGNLAIGHVRYSTAGQSMLKNVQPFVAGYRFGSVGVAHNGNLVNYGYLRAKLEEQGSIFNTTSDTEVVLHLIATSKQRPFLLRIIDACEKLEGAYSFVFVTEDKLVAVRDPFGFRPLVMGRRSNGAVVFASETCALDLIEASYEREVFPGEVLVMDKNGLQSLCLMSHPNPKQCIFEHIYFALPNSVVFGRSVYESRRKFGEILATESPVECDVVIAVPDSGVVAALGYAAKAGVPFQQGLIRSHYVGRTFIEPSQKIRDFGVKLKLSPVRAVLEGKRVVVVDDSIVRGTTSSKIVRLIREAGAKEVHMRIACPPIIASCYYGVDTPSSDELISNRMGVDEINNFIGSDSLAFLPLDKLKMLLGIHAPNYCYACFSGRYPVQPTQFKINTLPAFNGSLESINQKEVNTFTL</sequence>
<accession>A0AAN9MH29</accession>
<reference evidence="13 14" key="1">
    <citation type="submission" date="2024-01" db="EMBL/GenBank/DDBJ databases">
        <title>The genomes of 5 underutilized Papilionoideae crops provide insights into root nodulation and disease resistanc.</title>
        <authorList>
            <person name="Jiang F."/>
        </authorList>
    </citation>
    <scope>NUCLEOTIDE SEQUENCE [LARGE SCALE GENOMIC DNA]</scope>
    <source>
        <strain evidence="13">LVBAO_FW01</strain>
        <tissue evidence="13">Leaves</tissue>
    </source>
</reference>
<comment type="similarity">
    <text evidence="3">In the C-terminal section; belongs to the purine/pyrimidine phosphoribosyltransferase family.</text>
</comment>
<dbReference type="HAMAP" id="MF_01931">
    <property type="entry name" value="PurF"/>
    <property type="match status" value="1"/>
</dbReference>
<comment type="pathway">
    <text evidence="2">Purine metabolism; IMP biosynthesis via de novo pathway; N(1)-(5-phospho-D-ribosyl)glycinamide from 5-phospho-alpha-D-ribose 1-diphosphate: step 1/2.</text>
</comment>
<evidence type="ECO:0000256" key="6">
    <source>
        <dbReference type="ARBA" id="ARBA00022679"/>
    </source>
</evidence>
<dbReference type="InterPro" id="IPR000836">
    <property type="entry name" value="PRTase_dom"/>
</dbReference>
<comment type="catalytic activity">
    <reaction evidence="10">
        <text>5-phospho-beta-D-ribosylamine + L-glutamate + diphosphate = 5-phospho-alpha-D-ribose 1-diphosphate + L-glutamine + H2O</text>
        <dbReference type="Rhea" id="RHEA:14905"/>
        <dbReference type="ChEBI" id="CHEBI:15377"/>
        <dbReference type="ChEBI" id="CHEBI:29985"/>
        <dbReference type="ChEBI" id="CHEBI:33019"/>
        <dbReference type="ChEBI" id="CHEBI:58017"/>
        <dbReference type="ChEBI" id="CHEBI:58359"/>
        <dbReference type="ChEBI" id="CHEBI:58681"/>
        <dbReference type="EC" id="2.4.2.14"/>
    </reaction>
</comment>
<keyword evidence="6" id="KW-0808">Transferase</keyword>
<dbReference type="CDD" id="cd00715">
    <property type="entry name" value="GPATase_N"/>
    <property type="match status" value="1"/>
</dbReference>